<sequence length="209" mass="24555">MKYNGTIEKKYICCNGKDIKRKNKQSNDCSQKSSAGNKCNTKNKSCIFETKKYPRLERKIFKELDYENFLKNNRTISDNIYKKIMCKKWGIRLSLPTTLFLLLSISLILDLFVGYGFVNKLIRLLNFIFPDKKWISTWHDWLWTSGLNWMGVRVLSNVSSNKKSSIISSVFANLIYLIPLIILGLTVILAVFYYHKKVKNYEKIKLRKI</sequence>
<proteinExistence type="predicted"/>
<feature type="transmembrane region" description="Helical" evidence="1">
    <location>
        <begin position="174"/>
        <end position="195"/>
    </location>
</feature>
<dbReference type="InterPro" id="IPR022139">
    <property type="entry name" value="Fam-L/Fam-M-like_plasmodium"/>
</dbReference>
<dbReference type="Proteomes" id="UP000078597">
    <property type="component" value="Unassembled WGS sequence"/>
</dbReference>
<dbReference type="EMBL" id="FLQW01003805">
    <property type="protein sequence ID" value="SBS96213.1"/>
    <property type="molecule type" value="Genomic_DNA"/>
</dbReference>
<protein>
    <recommendedName>
        <fullName evidence="4">Fam-l protein</fullName>
    </recommendedName>
</protein>
<reference evidence="3" key="1">
    <citation type="submission" date="2016-05" db="EMBL/GenBank/DDBJ databases">
        <authorList>
            <person name="Naeem Raeece"/>
        </authorList>
    </citation>
    <scope>NUCLEOTIDE SEQUENCE [LARGE SCALE GENOMIC DNA]</scope>
</reference>
<feature type="transmembrane region" description="Helical" evidence="1">
    <location>
        <begin position="93"/>
        <end position="118"/>
    </location>
</feature>
<evidence type="ECO:0000313" key="2">
    <source>
        <dbReference type="EMBL" id="SBS96213.1"/>
    </source>
</evidence>
<dbReference type="AlphaFoldDB" id="A0A1A8WV50"/>
<dbReference type="Pfam" id="PF12420">
    <property type="entry name" value="DUF3671"/>
    <property type="match status" value="1"/>
</dbReference>
<evidence type="ECO:0008006" key="4">
    <source>
        <dbReference type="Google" id="ProtNLM"/>
    </source>
</evidence>
<evidence type="ECO:0000256" key="1">
    <source>
        <dbReference type="SAM" id="Phobius"/>
    </source>
</evidence>
<dbReference type="VEuPathDB" id="PlasmoDB:PmUG01_00075900"/>
<gene>
    <name evidence="2" type="ORF">PMALA_052160</name>
</gene>
<organism evidence="2 3">
    <name type="scientific">Plasmodium malariae</name>
    <dbReference type="NCBI Taxonomy" id="5858"/>
    <lineage>
        <taxon>Eukaryota</taxon>
        <taxon>Sar</taxon>
        <taxon>Alveolata</taxon>
        <taxon>Apicomplexa</taxon>
        <taxon>Aconoidasida</taxon>
        <taxon>Haemosporida</taxon>
        <taxon>Plasmodiidae</taxon>
        <taxon>Plasmodium</taxon>
        <taxon>Plasmodium (Plasmodium)</taxon>
    </lineage>
</organism>
<keyword evidence="1" id="KW-1133">Transmembrane helix</keyword>
<name>A0A1A8WV50_PLAMA</name>
<evidence type="ECO:0000313" key="3">
    <source>
        <dbReference type="Proteomes" id="UP000078597"/>
    </source>
</evidence>
<accession>A0A1A8WV50</accession>
<keyword evidence="1" id="KW-0812">Transmembrane</keyword>
<keyword evidence="1" id="KW-0472">Membrane</keyword>